<feature type="region of interest" description="Disordered" evidence="1">
    <location>
        <begin position="1"/>
        <end position="24"/>
    </location>
</feature>
<name>A0A0L0C7G6_LUCCU</name>
<feature type="non-terminal residue" evidence="2">
    <location>
        <position position="158"/>
    </location>
</feature>
<keyword evidence="3" id="KW-1185">Reference proteome</keyword>
<sequence>MPTPSEPPSYDSTVDLAPESGSASKKARKPKYSLHIEFRFDSVFYTIHFNSNLPSRFMLEILNTECPIFASLVCNDNDEVLETSDYHGDRSDKISHVEYASDNLKGLKDNFERYKTRENWLSVKGRDCKKITYHSNHLSELHGVCDGLLEEGNHLTVR</sequence>
<dbReference type="EMBL" id="JRES01000811">
    <property type="protein sequence ID" value="KNC28197.1"/>
    <property type="molecule type" value="Genomic_DNA"/>
</dbReference>
<gene>
    <name evidence="2" type="ORF">FF38_09080</name>
</gene>
<protein>
    <submittedName>
        <fullName evidence="2">Uncharacterized protein</fullName>
    </submittedName>
</protein>
<evidence type="ECO:0000256" key="1">
    <source>
        <dbReference type="SAM" id="MobiDB-lite"/>
    </source>
</evidence>
<evidence type="ECO:0000313" key="3">
    <source>
        <dbReference type="Proteomes" id="UP000037069"/>
    </source>
</evidence>
<comment type="caution">
    <text evidence="2">The sequence shown here is derived from an EMBL/GenBank/DDBJ whole genome shotgun (WGS) entry which is preliminary data.</text>
</comment>
<dbReference type="AlphaFoldDB" id="A0A0L0C7G6"/>
<reference evidence="2 3" key="1">
    <citation type="journal article" date="2015" name="Nat. Commun.">
        <title>Lucilia cuprina genome unlocks parasitic fly biology to underpin future interventions.</title>
        <authorList>
            <person name="Anstead C.A."/>
            <person name="Korhonen P.K."/>
            <person name="Young N.D."/>
            <person name="Hall R.S."/>
            <person name="Jex A.R."/>
            <person name="Murali S.C."/>
            <person name="Hughes D.S."/>
            <person name="Lee S.F."/>
            <person name="Perry T."/>
            <person name="Stroehlein A.J."/>
            <person name="Ansell B.R."/>
            <person name="Breugelmans B."/>
            <person name="Hofmann A."/>
            <person name="Qu J."/>
            <person name="Dugan S."/>
            <person name="Lee S.L."/>
            <person name="Chao H."/>
            <person name="Dinh H."/>
            <person name="Han Y."/>
            <person name="Doddapaneni H.V."/>
            <person name="Worley K.C."/>
            <person name="Muzny D.M."/>
            <person name="Ioannidis P."/>
            <person name="Waterhouse R.M."/>
            <person name="Zdobnov E.M."/>
            <person name="James P.J."/>
            <person name="Bagnall N.H."/>
            <person name="Kotze A.C."/>
            <person name="Gibbs R.A."/>
            <person name="Richards S."/>
            <person name="Batterham P."/>
            <person name="Gasser R.B."/>
        </authorList>
    </citation>
    <scope>NUCLEOTIDE SEQUENCE [LARGE SCALE GENOMIC DNA]</scope>
    <source>
        <strain evidence="2 3">LS</strain>
        <tissue evidence="2">Full body</tissue>
    </source>
</reference>
<proteinExistence type="predicted"/>
<organism evidence="2 3">
    <name type="scientific">Lucilia cuprina</name>
    <name type="common">Green bottle fly</name>
    <name type="synonym">Australian sheep blowfly</name>
    <dbReference type="NCBI Taxonomy" id="7375"/>
    <lineage>
        <taxon>Eukaryota</taxon>
        <taxon>Metazoa</taxon>
        <taxon>Ecdysozoa</taxon>
        <taxon>Arthropoda</taxon>
        <taxon>Hexapoda</taxon>
        <taxon>Insecta</taxon>
        <taxon>Pterygota</taxon>
        <taxon>Neoptera</taxon>
        <taxon>Endopterygota</taxon>
        <taxon>Diptera</taxon>
        <taxon>Brachycera</taxon>
        <taxon>Muscomorpha</taxon>
        <taxon>Oestroidea</taxon>
        <taxon>Calliphoridae</taxon>
        <taxon>Luciliinae</taxon>
        <taxon>Lucilia</taxon>
    </lineage>
</organism>
<evidence type="ECO:0000313" key="2">
    <source>
        <dbReference type="EMBL" id="KNC28197.1"/>
    </source>
</evidence>
<accession>A0A0L0C7G6</accession>
<dbReference type="Proteomes" id="UP000037069">
    <property type="component" value="Unassembled WGS sequence"/>
</dbReference>